<dbReference type="EMBL" id="CP039346">
    <property type="protein sequence ID" value="QCD84721.1"/>
    <property type="molecule type" value="Genomic_DNA"/>
</dbReference>
<organism evidence="1 2">
    <name type="scientific">Vigna unguiculata</name>
    <name type="common">Cowpea</name>
    <dbReference type="NCBI Taxonomy" id="3917"/>
    <lineage>
        <taxon>Eukaryota</taxon>
        <taxon>Viridiplantae</taxon>
        <taxon>Streptophyta</taxon>
        <taxon>Embryophyta</taxon>
        <taxon>Tracheophyta</taxon>
        <taxon>Spermatophyta</taxon>
        <taxon>Magnoliopsida</taxon>
        <taxon>eudicotyledons</taxon>
        <taxon>Gunneridae</taxon>
        <taxon>Pentapetalae</taxon>
        <taxon>rosids</taxon>
        <taxon>fabids</taxon>
        <taxon>Fabales</taxon>
        <taxon>Fabaceae</taxon>
        <taxon>Papilionoideae</taxon>
        <taxon>50 kb inversion clade</taxon>
        <taxon>NPAAA clade</taxon>
        <taxon>indigoferoid/millettioid clade</taxon>
        <taxon>Phaseoleae</taxon>
        <taxon>Vigna</taxon>
    </lineage>
</organism>
<reference evidence="1 2" key="1">
    <citation type="submission" date="2019-04" db="EMBL/GenBank/DDBJ databases">
        <title>An improved genome assembly and genetic linkage map for asparagus bean, Vigna unguiculata ssp. sesquipedialis.</title>
        <authorList>
            <person name="Xia Q."/>
            <person name="Zhang R."/>
            <person name="Dong Y."/>
        </authorList>
    </citation>
    <scope>NUCLEOTIDE SEQUENCE [LARGE SCALE GENOMIC DNA]</scope>
    <source>
        <tissue evidence="1">Leaf</tissue>
    </source>
</reference>
<evidence type="ECO:0000313" key="1">
    <source>
        <dbReference type="EMBL" id="QCD84721.1"/>
    </source>
</evidence>
<evidence type="ECO:0000313" key="2">
    <source>
        <dbReference type="Proteomes" id="UP000501690"/>
    </source>
</evidence>
<gene>
    <name evidence="1" type="ORF">DEO72_LG2g5076</name>
</gene>
<proteinExistence type="predicted"/>
<accession>A0A4D6L882</accession>
<sequence>MILAVASSASPKLFATAKLQLISWSDNVSGVGTDGLLTKLHDIFLLSNNFSEIHSSARSVGMAIGVPV</sequence>
<dbReference type="Proteomes" id="UP000501690">
    <property type="component" value="Linkage Group LG2"/>
</dbReference>
<dbReference type="AlphaFoldDB" id="A0A4D6L882"/>
<protein>
    <submittedName>
        <fullName evidence="1">Uncharacterized protein</fullName>
    </submittedName>
</protein>
<name>A0A4D6L882_VIGUN</name>
<keyword evidence="2" id="KW-1185">Reference proteome</keyword>